<accession>A0ABR8G3W2</accession>
<evidence type="ECO:0000313" key="3">
    <source>
        <dbReference type="EMBL" id="MBD2597908.1"/>
    </source>
</evidence>
<dbReference type="Pfam" id="PF13175">
    <property type="entry name" value="AAA_15"/>
    <property type="match status" value="1"/>
</dbReference>
<dbReference type="InterPro" id="IPR051396">
    <property type="entry name" value="Bact_Antivir_Def_Nuclease"/>
</dbReference>
<evidence type="ECO:0000256" key="1">
    <source>
        <dbReference type="SAM" id="MobiDB-lite"/>
    </source>
</evidence>
<dbReference type="InterPro" id="IPR027417">
    <property type="entry name" value="P-loop_NTPase"/>
</dbReference>
<dbReference type="Pfam" id="PF13304">
    <property type="entry name" value="AAA_21"/>
    <property type="match status" value="1"/>
</dbReference>
<protein>
    <submittedName>
        <fullName evidence="3">AAA family ATPase</fullName>
    </submittedName>
</protein>
<feature type="compositionally biased region" description="Acidic residues" evidence="1">
    <location>
        <begin position="612"/>
        <end position="624"/>
    </location>
</feature>
<dbReference type="CDD" id="cd00267">
    <property type="entry name" value="ABC_ATPase"/>
    <property type="match status" value="1"/>
</dbReference>
<dbReference type="RefSeq" id="WP_190970524.1">
    <property type="nucleotide sequence ID" value="NZ_JACJTB010000053.1"/>
</dbReference>
<gene>
    <name evidence="3" type="ORF">H6G74_26815</name>
</gene>
<comment type="caution">
    <text evidence="3">The sequence shown here is derived from an EMBL/GenBank/DDBJ whole genome shotgun (WGS) entry which is preliminary data.</text>
</comment>
<dbReference type="Gene3D" id="3.40.50.300">
    <property type="entry name" value="P-loop containing nucleotide triphosphate hydrolases"/>
    <property type="match status" value="1"/>
</dbReference>
<feature type="region of interest" description="Disordered" evidence="1">
    <location>
        <begin position="594"/>
        <end position="624"/>
    </location>
</feature>
<evidence type="ECO:0000313" key="4">
    <source>
        <dbReference type="Proteomes" id="UP000603457"/>
    </source>
</evidence>
<organism evidence="3 4">
    <name type="scientific">Nostoc spongiaeforme FACHB-130</name>
    <dbReference type="NCBI Taxonomy" id="1357510"/>
    <lineage>
        <taxon>Bacteria</taxon>
        <taxon>Bacillati</taxon>
        <taxon>Cyanobacteriota</taxon>
        <taxon>Cyanophyceae</taxon>
        <taxon>Nostocales</taxon>
        <taxon>Nostocaceae</taxon>
        <taxon>Nostoc</taxon>
    </lineage>
</organism>
<sequence length="624" mass="70618">MLDRIYIQRFKKFQDLEVYLRPFTVLMGENSSGKTTVLQAINLALSSFFIHQFIYIDNNSNLKIKDKGVGLNALPGLSISDYREVFYSKKSGSKISASIGLVDTTQNIYKLQIRSFFGAFNIKCNSEELDLANNPQLHLKSPLFISGFVGLLSSEERAFPVAIQDRLRSGQVSAIIRNLLLDTKVQSPTKFTSLKERLQRDFNFYLDDISFDQNRDLNISAYYSDLCAAQKISLDFNSSGSGFMQVLQILAPIYRFCPEQASVVLLDEPDAHLHPNLQASLANTLRGIQKELGIQIIISTHSTSIIRAADPSEVIPISSQERVNKPLVGSDDVEDQISARIDTYDLGKSVISGKLVFLEDSDTSILEAFDKVLSTGCFSGANTVPVLKGRSKDDKVPFQMNEVLNEFVGREVEIHFVRDGDGISSEWREKLNEYANKRNVILHQLKRHEIENYLLSPSLIFKALTHNHPDKNIPSEEMIKTKIVTLLQQTIGMSKYSFDDNLEDSIYKTALLLKIQEYRNPQACESESKKQRARYETYENIDELLTVGMGKETLRGIMAWLNDDLKLNLSKNDILKCLEPSDIPEEIKNILEQLRSKESKSSPMGLPKVVEEIEDDEIDEEEPE</sequence>
<reference evidence="3 4" key="1">
    <citation type="journal article" date="2020" name="ISME J.">
        <title>Comparative genomics reveals insights into cyanobacterial evolution and habitat adaptation.</title>
        <authorList>
            <person name="Chen M.Y."/>
            <person name="Teng W.K."/>
            <person name="Zhao L."/>
            <person name="Hu C.X."/>
            <person name="Zhou Y.K."/>
            <person name="Han B.P."/>
            <person name="Song L.R."/>
            <person name="Shu W.S."/>
        </authorList>
    </citation>
    <scope>NUCLEOTIDE SEQUENCE [LARGE SCALE GENOMIC DNA]</scope>
    <source>
        <strain evidence="3 4">FACHB-130</strain>
    </source>
</reference>
<dbReference type="PANTHER" id="PTHR43581:SF2">
    <property type="entry name" value="EXCINUCLEASE ATPASE SUBUNIT"/>
    <property type="match status" value="1"/>
</dbReference>
<dbReference type="InterPro" id="IPR003959">
    <property type="entry name" value="ATPase_AAA_core"/>
</dbReference>
<dbReference type="SMART" id="SM00382">
    <property type="entry name" value="AAA"/>
    <property type="match status" value="1"/>
</dbReference>
<dbReference type="InterPro" id="IPR041685">
    <property type="entry name" value="AAA_GajA/Old/RecF-like"/>
</dbReference>
<keyword evidence="4" id="KW-1185">Reference proteome</keyword>
<name>A0ABR8G3W2_9NOSO</name>
<evidence type="ECO:0000259" key="2">
    <source>
        <dbReference type="SMART" id="SM00382"/>
    </source>
</evidence>
<proteinExistence type="predicted"/>
<dbReference type="EMBL" id="JACJTB010000053">
    <property type="protein sequence ID" value="MBD2597908.1"/>
    <property type="molecule type" value="Genomic_DNA"/>
</dbReference>
<dbReference type="PANTHER" id="PTHR43581">
    <property type="entry name" value="ATP/GTP PHOSPHATASE"/>
    <property type="match status" value="1"/>
</dbReference>
<dbReference type="SUPFAM" id="SSF52540">
    <property type="entry name" value="P-loop containing nucleoside triphosphate hydrolases"/>
    <property type="match status" value="1"/>
</dbReference>
<dbReference type="Proteomes" id="UP000603457">
    <property type="component" value="Unassembled WGS sequence"/>
</dbReference>
<dbReference type="InterPro" id="IPR003593">
    <property type="entry name" value="AAA+_ATPase"/>
</dbReference>
<feature type="domain" description="AAA+ ATPase" evidence="2">
    <location>
        <begin position="20"/>
        <end position="328"/>
    </location>
</feature>